<sequence>MAYLSMGRTSRRYLPSVQSLWQLSTVSVPILLPSSKCWVSRAPSQNELIEDTIQAIKSSSPSTSVSESTFKPRSDKAAVYLTGLRLPIVKKMGFRCPDDLCTVVERNEEPNEQVNLTPKFSFADLHIDYGEDGVSTPIGDCRKVWFMYPPTQKNLAAMANLEGQRHKLSPLSDTLEAGIVVKTTSDHALYIPAGCLHATFTLGGYLIANDFTTFRSIKATGAYITSGLDCMLPPEAREDCYTLFKYCLDICLTHRQLIPDAGHHPIRRGENSVVR</sequence>
<evidence type="ECO:0008006" key="2">
    <source>
        <dbReference type="Google" id="ProtNLM"/>
    </source>
</evidence>
<organism evidence="1">
    <name type="scientific">Aspergillus arachidicola</name>
    <dbReference type="NCBI Taxonomy" id="656916"/>
    <lineage>
        <taxon>Eukaryota</taxon>
        <taxon>Fungi</taxon>
        <taxon>Dikarya</taxon>
        <taxon>Ascomycota</taxon>
        <taxon>Pezizomycotina</taxon>
        <taxon>Eurotiomycetes</taxon>
        <taxon>Eurotiomycetidae</taxon>
        <taxon>Eurotiales</taxon>
        <taxon>Aspergillaceae</taxon>
        <taxon>Aspergillus</taxon>
        <taxon>Aspergillus subgen. Circumdati</taxon>
    </lineage>
</organism>
<dbReference type="Gene3D" id="2.60.120.650">
    <property type="entry name" value="Cupin"/>
    <property type="match status" value="1"/>
</dbReference>
<proteinExistence type="predicted"/>
<name>A0A5N6XMI9_9EURO</name>
<gene>
    <name evidence="1" type="ORF">BDV24DRAFT_26640</name>
</gene>
<dbReference type="AlphaFoldDB" id="A0A5N6XMI9"/>
<dbReference type="EMBL" id="ML737274">
    <property type="protein sequence ID" value="KAE8334465.1"/>
    <property type="molecule type" value="Genomic_DNA"/>
</dbReference>
<dbReference type="Proteomes" id="UP000325558">
    <property type="component" value="Unassembled WGS sequence"/>
</dbReference>
<protein>
    <recommendedName>
        <fullName evidence="2">JmjC domain-containing protein</fullName>
    </recommendedName>
</protein>
<reference evidence="1" key="1">
    <citation type="submission" date="2019-04" db="EMBL/GenBank/DDBJ databases">
        <title>Friends and foes A comparative genomics study of 23 Aspergillus species from section Flavi.</title>
        <authorList>
            <consortium name="DOE Joint Genome Institute"/>
            <person name="Kjaerbolling I."/>
            <person name="Vesth T."/>
            <person name="Frisvad J.C."/>
            <person name="Nybo J.L."/>
            <person name="Theobald S."/>
            <person name="Kildgaard S."/>
            <person name="Isbrandt T."/>
            <person name="Kuo A."/>
            <person name="Sato A."/>
            <person name="Lyhne E.K."/>
            <person name="Kogle M.E."/>
            <person name="Wiebenga A."/>
            <person name="Kun R.S."/>
            <person name="Lubbers R.J."/>
            <person name="Makela M.R."/>
            <person name="Barry K."/>
            <person name="Chovatia M."/>
            <person name="Clum A."/>
            <person name="Daum C."/>
            <person name="Haridas S."/>
            <person name="He G."/>
            <person name="LaButti K."/>
            <person name="Lipzen A."/>
            <person name="Mondo S."/>
            <person name="Riley R."/>
            <person name="Salamov A."/>
            <person name="Simmons B.A."/>
            <person name="Magnuson J.K."/>
            <person name="Henrissat B."/>
            <person name="Mortensen U.H."/>
            <person name="Larsen T.O."/>
            <person name="Devries R.P."/>
            <person name="Grigoriev I.V."/>
            <person name="Machida M."/>
            <person name="Baker S.E."/>
            <person name="Andersen M.R."/>
        </authorList>
    </citation>
    <scope>NUCLEOTIDE SEQUENCE</scope>
    <source>
        <strain evidence="1">CBS 117612</strain>
    </source>
</reference>
<evidence type="ECO:0000313" key="1">
    <source>
        <dbReference type="EMBL" id="KAE8334465.1"/>
    </source>
</evidence>
<dbReference type="SUPFAM" id="SSF51197">
    <property type="entry name" value="Clavaminate synthase-like"/>
    <property type="match status" value="1"/>
</dbReference>
<accession>A0A5N6XMI9</accession>
<dbReference type="OrthoDB" id="4509490at2759"/>